<dbReference type="SUPFAM" id="SSF50630">
    <property type="entry name" value="Acid proteases"/>
    <property type="match status" value="1"/>
</dbReference>
<dbReference type="WBParaSite" id="HPBE_0000901501-mRNA-1">
    <property type="protein sequence ID" value="HPBE_0000901501-mRNA-1"/>
    <property type="gene ID" value="HPBE_0000901501"/>
</dbReference>
<reference evidence="2 3" key="1">
    <citation type="submission" date="2018-11" db="EMBL/GenBank/DDBJ databases">
        <authorList>
            <consortium name="Pathogen Informatics"/>
        </authorList>
    </citation>
    <scope>NUCLEOTIDE SEQUENCE [LARGE SCALE GENOMIC DNA]</scope>
</reference>
<evidence type="ECO:0000256" key="1">
    <source>
        <dbReference type="SAM" id="MobiDB-lite"/>
    </source>
</evidence>
<dbReference type="Proteomes" id="UP000050761">
    <property type="component" value="Unassembled WGS sequence"/>
</dbReference>
<name>A0A183FNE6_HELPZ</name>
<feature type="compositionally biased region" description="Basic and acidic residues" evidence="1">
    <location>
        <begin position="273"/>
        <end position="284"/>
    </location>
</feature>
<accession>A0A3P8C1L8</accession>
<accession>A0A183FNE6</accession>
<reference evidence="4" key="2">
    <citation type="submission" date="2019-09" db="UniProtKB">
        <authorList>
            <consortium name="WormBaseParasite"/>
        </authorList>
    </citation>
    <scope>IDENTIFICATION</scope>
</reference>
<evidence type="ECO:0000313" key="4">
    <source>
        <dbReference type="WBParaSite" id="HPBE_0000901501-mRNA-1"/>
    </source>
</evidence>
<sequence length="303" mass="33209">MTRTALLDTGSQISMIPLQTLVDAHQNRYALNTDVEEIDLDRSKQVYDASGNPMSFKGAVKLTVQVDNGPRNRIGLFVMSGGDDEIVLGTNALKKLGWSLPPNVHSVREAVSLQKPEAKRDPRKVRSSLPEVSEKSKKAPAVVCVAQTQRKRVIKKELAGRSTLAKESTRLHLSKVDGDEVDYVKTAMGDVCAEFTSYLSALKRRLEGVVSRHYLEVVGKHKATKSRGKEGWHGRNEFDANASGDVENILFIRSCLEEAEEAATVGQSRKSSTKAERVPPKLVRDAGSGTSAARDYVCRATSM</sequence>
<feature type="region of interest" description="Disordered" evidence="1">
    <location>
        <begin position="263"/>
        <end position="287"/>
    </location>
</feature>
<evidence type="ECO:0000313" key="3">
    <source>
        <dbReference type="Proteomes" id="UP000050761"/>
    </source>
</evidence>
<dbReference type="AlphaFoldDB" id="A0A183FNE6"/>
<feature type="region of interest" description="Disordered" evidence="1">
    <location>
        <begin position="113"/>
        <end position="133"/>
    </location>
</feature>
<organism evidence="3 4">
    <name type="scientific">Heligmosomoides polygyrus</name>
    <name type="common">Parasitic roundworm</name>
    <dbReference type="NCBI Taxonomy" id="6339"/>
    <lineage>
        <taxon>Eukaryota</taxon>
        <taxon>Metazoa</taxon>
        <taxon>Ecdysozoa</taxon>
        <taxon>Nematoda</taxon>
        <taxon>Chromadorea</taxon>
        <taxon>Rhabditida</taxon>
        <taxon>Rhabditina</taxon>
        <taxon>Rhabditomorpha</taxon>
        <taxon>Strongyloidea</taxon>
        <taxon>Heligmosomidae</taxon>
        <taxon>Heligmosomoides</taxon>
    </lineage>
</organism>
<proteinExistence type="predicted"/>
<dbReference type="PROSITE" id="PS00141">
    <property type="entry name" value="ASP_PROTEASE"/>
    <property type="match status" value="1"/>
</dbReference>
<dbReference type="GO" id="GO:0006508">
    <property type="term" value="P:proteolysis"/>
    <property type="evidence" value="ECO:0007669"/>
    <property type="project" value="InterPro"/>
</dbReference>
<gene>
    <name evidence="2" type="ORF">HPBE_LOCUS9016</name>
</gene>
<protein>
    <submittedName>
        <fullName evidence="4">Peptidase A2 domain-containing protein</fullName>
    </submittedName>
</protein>
<dbReference type="EMBL" id="UZAH01026316">
    <property type="protein sequence ID" value="VDO78775.1"/>
    <property type="molecule type" value="Genomic_DNA"/>
</dbReference>
<dbReference type="InterPro" id="IPR021109">
    <property type="entry name" value="Peptidase_aspartic_dom_sf"/>
</dbReference>
<keyword evidence="3" id="KW-1185">Reference proteome</keyword>
<dbReference type="OrthoDB" id="3863715at2759"/>
<dbReference type="InterPro" id="IPR001969">
    <property type="entry name" value="Aspartic_peptidase_AS"/>
</dbReference>
<evidence type="ECO:0000313" key="2">
    <source>
        <dbReference type="EMBL" id="VDO78775.1"/>
    </source>
</evidence>
<dbReference type="GO" id="GO:0004190">
    <property type="term" value="F:aspartic-type endopeptidase activity"/>
    <property type="evidence" value="ECO:0007669"/>
    <property type="project" value="InterPro"/>
</dbReference>